<dbReference type="InterPro" id="IPR006462">
    <property type="entry name" value="MS5"/>
</dbReference>
<sequence>VKESELEQNDWIRLYLELAVAATHKNTGRNHDLSNLKILKVAIETPEDLEPPNEGSLSAITALVYIRYEDSCESRVGKDVDRIAIVKRTYSEHHGSFVLEGWNKPIKSEVVHGLQELRL</sequence>
<evidence type="ECO:0000313" key="2">
    <source>
        <dbReference type="Proteomes" id="UP000029121"/>
    </source>
</evidence>
<accession>R0H132</accession>
<gene>
    <name evidence="1" type="ORF">CARUB_v10006844mg</name>
</gene>
<dbReference type="STRING" id="81985.R0H132"/>
<dbReference type="Pfam" id="PF04776">
    <property type="entry name" value="protein_MS5"/>
    <property type="match status" value="1"/>
</dbReference>
<proteinExistence type="predicted"/>
<name>R0H132_9BRAS</name>
<protein>
    <submittedName>
        <fullName evidence="1">Uncharacterized protein</fullName>
    </submittedName>
</protein>
<keyword evidence="2" id="KW-1185">Reference proteome</keyword>
<dbReference type="EMBL" id="KB870811">
    <property type="protein sequence ID" value="EOA18325.1"/>
    <property type="molecule type" value="Genomic_DNA"/>
</dbReference>
<feature type="non-terminal residue" evidence="1">
    <location>
        <position position="1"/>
    </location>
</feature>
<organism evidence="1 2">
    <name type="scientific">Capsella rubella</name>
    <dbReference type="NCBI Taxonomy" id="81985"/>
    <lineage>
        <taxon>Eukaryota</taxon>
        <taxon>Viridiplantae</taxon>
        <taxon>Streptophyta</taxon>
        <taxon>Embryophyta</taxon>
        <taxon>Tracheophyta</taxon>
        <taxon>Spermatophyta</taxon>
        <taxon>Magnoliopsida</taxon>
        <taxon>eudicotyledons</taxon>
        <taxon>Gunneridae</taxon>
        <taxon>Pentapetalae</taxon>
        <taxon>rosids</taxon>
        <taxon>malvids</taxon>
        <taxon>Brassicales</taxon>
        <taxon>Brassicaceae</taxon>
        <taxon>Camelineae</taxon>
        <taxon>Capsella</taxon>
    </lineage>
</organism>
<dbReference type="AlphaFoldDB" id="R0H132"/>
<reference evidence="2" key="1">
    <citation type="journal article" date="2013" name="Nat. Genet.">
        <title>The Capsella rubella genome and the genomic consequences of rapid mating system evolution.</title>
        <authorList>
            <person name="Slotte T."/>
            <person name="Hazzouri K.M."/>
            <person name="Agren J.A."/>
            <person name="Koenig D."/>
            <person name="Maumus F."/>
            <person name="Guo Y.L."/>
            <person name="Steige K."/>
            <person name="Platts A.E."/>
            <person name="Escobar J.S."/>
            <person name="Newman L.K."/>
            <person name="Wang W."/>
            <person name="Mandakova T."/>
            <person name="Vello E."/>
            <person name="Smith L.M."/>
            <person name="Henz S.R."/>
            <person name="Steffen J."/>
            <person name="Takuno S."/>
            <person name="Brandvain Y."/>
            <person name="Coop G."/>
            <person name="Andolfatto P."/>
            <person name="Hu T.T."/>
            <person name="Blanchette M."/>
            <person name="Clark R.M."/>
            <person name="Quesneville H."/>
            <person name="Nordborg M."/>
            <person name="Gaut B.S."/>
            <person name="Lysak M.A."/>
            <person name="Jenkins J."/>
            <person name="Grimwood J."/>
            <person name="Chapman J."/>
            <person name="Prochnik S."/>
            <person name="Shu S."/>
            <person name="Rokhsar D."/>
            <person name="Schmutz J."/>
            <person name="Weigel D."/>
            <person name="Wright S.I."/>
        </authorList>
    </citation>
    <scope>NUCLEOTIDE SEQUENCE [LARGE SCALE GENOMIC DNA]</scope>
    <source>
        <strain evidence="2">cv. Monte Gargano</strain>
    </source>
</reference>
<evidence type="ECO:0000313" key="1">
    <source>
        <dbReference type="EMBL" id="EOA18325.1"/>
    </source>
</evidence>
<dbReference type="Proteomes" id="UP000029121">
    <property type="component" value="Unassembled WGS sequence"/>
</dbReference>